<proteinExistence type="predicted"/>
<sequence length="133" mass="13719">MINANQGVSATDAAGHGLGGDLKCATSTFTFDTNLTVGQSVAMLAVPAGARIIDARIAAEGFTDGTFNLGDAEVPARFADGVVPASSLTKNSFHLYRKSTVLKLTAKTAPTAKNGVLKLAVFYIVDGVSPRDM</sequence>
<comment type="caution">
    <text evidence="1">The sequence shown here is derived from an EMBL/GenBank/DDBJ whole genome shotgun (WGS) entry which is preliminary data.</text>
</comment>
<keyword evidence="2" id="KW-1185">Reference proteome</keyword>
<dbReference type="EMBL" id="JBBYXI010000003">
    <property type="protein sequence ID" value="MEN3931407.1"/>
    <property type="molecule type" value="Genomic_DNA"/>
</dbReference>
<organism evidence="1 2">
    <name type="scientific">Hohaiivirga grylli</name>
    <dbReference type="NCBI Taxonomy" id="3133970"/>
    <lineage>
        <taxon>Bacteria</taxon>
        <taxon>Pseudomonadati</taxon>
        <taxon>Pseudomonadota</taxon>
        <taxon>Alphaproteobacteria</taxon>
        <taxon>Hyphomicrobiales</taxon>
        <taxon>Methylobacteriaceae</taxon>
        <taxon>Hohaiivirga</taxon>
    </lineage>
</organism>
<name>A0ABV0BK94_9HYPH</name>
<dbReference type="RefSeq" id="WP_346337437.1">
    <property type="nucleotide sequence ID" value="NZ_JBBYXI010000003.1"/>
</dbReference>
<accession>A0ABV0BK94</accession>
<evidence type="ECO:0000313" key="2">
    <source>
        <dbReference type="Proteomes" id="UP001418637"/>
    </source>
</evidence>
<gene>
    <name evidence="1" type="ORF">WJT86_10100</name>
</gene>
<evidence type="ECO:0000313" key="1">
    <source>
        <dbReference type="EMBL" id="MEN3931407.1"/>
    </source>
</evidence>
<reference evidence="1 2" key="1">
    <citation type="submission" date="2024-04" db="EMBL/GenBank/DDBJ databases">
        <title>A novel species isolated from cricket.</title>
        <authorList>
            <person name="Wang H.-C."/>
        </authorList>
    </citation>
    <scope>NUCLEOTIDE SEQUENCE [LARGE SCALE GENOMIC DNA]</scope>
    <source>
        <strain evidence="1 2">WL0021</strain>
    </source>
</reference>
<dbReference type="Proteomes" id="UP001418637">
    <property type="component" value="Unassembled WGS sequence"/>
</dbReference>
<protein>
    <submittedName>
        <fullName evidence="1">Uncharacterized protein</fullName>
    </submittedName>
</protein>